<organism evidence="1 2">
    <name type="scientific">Gynuella sunshinyii YC6258</name>
    <dbReference type="NCBI Taxonomy" id="1445510"/>
    <lineage>
        <taxon>Bacteria</taxon>
        <taxon>Pseudomonadati</taxon>
        <taxon>Pseudomonadota</taxon>
        <taxon>Gammaproteobacteria</taxon>
        <taxon>Oceanospirillales</taxon>
        <taxon>Saccharospirillaceae</taxon>
        <taxon>Gynuella</taxon>
    </lineage>
</organism>
<dbReference type="EMBL" id="CP007142">
    <property type="protein sequence ID" value="AJQ94080.1"/>
    <property type="molecule type" value="Genomic_DNA"/>
</dbReference>
<dbReference type="STRING" id="1445510.YC6258_02036"/>
<dbReference type="Proteomes" id="UP000032266">
    <property type="component" value="Chromosome"/>
</dbReference>
<dbReference type="OrthoDB" id="1404170at2"/>
<dbReference type="KEGG" id="gsn:YC6258_02036"/>
<accession>A0A0C5V3I6</accession>
<proteinExistence type="predicted"/>
<dbReference type="RefSeq" id="WP_044616685.1">
    <property type="nucleotide sequence ID" value="NZ_CP007142.1"/>
</dbReference>
<name>A0A0C5V3I6_9GAMM</name>
<evidence type="ECO:0008006" key="3">
    <source>
        <dbReference type="Google" id="ProtNLM"/>
    </source>
</evidence>
<keyword evidence="2" id="KW-1185">Reference proteome</keyword>
<protein>
    <recommendedName>
        <fullName evidence="3">LysM domain-containing protein</fullName>
    </recommendedName>
</protein>
<dbReference type="HOGENOM" id="CLU_005234_0_0_6"/>
<dbReference type="PROSITE" id="PS50096">
    <property type="entry name" value="IQ"/>
    <property type="match status" value="1"/>
</dbReference>
<gene>
    <name evidence="1" type="ORF">YC6258_02036</name>
</gene>
<sequence length="1400" mass="159701">MPMEAKALLELKRKLQQADQEYEVQPGDTLYQLNVALDYVPRTLEFANVERMQSWGRGPTQLLPGDRLYLPQYTDDNHIDRLDERHEAVARGELTRGRAYSQDRNQTLRPDHRQWHSVRLYWGDNQETSFERTSAFPLVYPAKDATKLKHDVQIYAFEPNAADPIADDQPVPVKTFQQQHIDSGTLGATEDVACELSKEGLNLPRDLLYDYKASQKATLHVQSPHKDPDGEDLFFNTSGVIASAVSQYLIARVELMHEINGESDIPKLPNLLTWAFLQPPTIGQNPYRKAAHNKWVVDDSPRAGWFEAEIHGSQATLDSATGLYKAPMKIYHYLYQMNSGHEAPQKHAQKVEDSVAWIKIEANQDAQLKSGAQPNSIALIKYEAVVRSNLTREAFKHQRDSLMAQKKYADLFSLECGCYLKAWVRNLDMHWSKEPEYLDDDPEDLRVRMENRDTVTQDNIDFHTHGLGTVGYNPQLYCNHSWRRERIMDGEWVFDKDGKKVCRSTDSFAEGDIRRVDGNMLYVGLYPSELISALNKLDQPEQPGQPRELNFPVWMGVSIAVSGIAWLMGKLLDRLAERKARKRHTDTDPTVRANKQKPAYWQHHYGKAVLEFLDNFKLKEILAMIAVDGLRNEFDLDKIIEAISPLHEFLKSSDLETLEDRISQVDLSSVERAVNDMQRLMPEISDEARAGFEASAKSYTNLQEAYDDLIKDVKAEINLVRTYEASANIYSQIFRFALIDPTNPFTEDAHQKELDKRDSKVASPDAGFFKRLMGKTKLADADNFEDVFKELRNTFIEGLGEGDLTASTGAIELASLSDTKFSPPPYGRPLPGWLAFLFFARKVHVQGQLNLEVEGKYVTAEERQSVDGRELDEDTQTIKSTVAESGQSYADLLIKLGSKNSDEGEAQVVELEYAYQLMAAWTAVKQANEAKTTKSDHNSLTQDLNHVTWGPMLNDVLDYLEISLSAAAKLSLETELAWRVGYLFQHENNPGRLYGELSQLFSDINLKFPINARLSVFSWSYHIAEAKLANVRTEEASFLSDLKLFGKDLWDKGITVSWGVTDITDVIYRHYNNQKREVYIGDEIGVVLGYSDMEFKPNMSAKFTYVSGGTDQVLIELDSEQFEYVETDQVIDRFDDIATKKALSEHTNISITAMRMTLDVAAEERFAQIRGTEKQQKHILDLSKYNQKMKALWNDIAGASELELQCAVTPQAGDRNDRLLENDDTFILKLPVVRSISAHSELGDKDTLHFAIRIDNYKRDNEYAWVRLYDRDRIGIDDTVRFAVPQDPDKDSQSDQPEYQDWNFMRLSRSETHHREGDTSNVYYLDIPLSWLDKNSIEEAVDTLDSITNTVELTVELAYFASTSLTGYAGLLKWDSYLFKEDLTEGRDVIKVFLDHPLLQ</sequence>
<evidence type="ECO:0000313" key="2">
    <source>
        <dbReference type="Proteomes" id="UP000032266"/>
    </source>
</evidence>
<reference evidence="1 2" key="1">
    <citation type="submission" date="2014-01" db="EMBL/GenBank/DDBJ databases">
        <title>Full genme sequencing of cellulolytic bacterium Gynuella sunshinyii YC6258T gen. nov., sp. nov.</title>
        <authorList>
            <person name="Khan H."/>
            <person name="Chung E.J."/>
            <person name="Chung Y.R."/>
        </authorList>
    </citation>
    <scope>NUCLEOTIDE SEQUENCE [LARGE SCALE GENOMIC DNA]</scope>
    <source>
        <strain evidence="1 2">YC6258</strain>
    </source>
</reference>
<evidence type="ECO:0000313" key="1">
    <source>
        <dbReference type="EMBL" id="AJQ94080.1"/>
    </source>
</evidence>